<keyword evidence="1" id="KW-0521">NADP</keyword>
<dbReference type="GO" id="GO:0008873">
    <property type="term" value="F:gluconate 2-dehydrogenase activity"/>
    <property type="evidence" value="ECO:0007669"/>
    <property type="project" value="UniProtKB-EC"/>
</dbReference>
<evidence type="ECO:0000259" key="5">
    <source>
        <dbReference type="Pfam" id="PF00389"/>
    </source>
</evidence>
<dbReference type="PANTHER" id="PTHR10996:SF178">
    <property type="entry name" value="2-HYDROXYACID DEHYDROGENASE YGL185C-RELATED"/>
    <property type="match status" value="1"/>
</dbReference>
<accession>A0A446CGF6</accession>
<feature type="domain" description="D-isomer specific 2-hydroxyacid dehydrogenase catalytic" evidence="5">
    <location>
        <begin position="32"/>
        <end position="310"/>
    </location>
</feature>
<dbReference type="GO" id="GO:0016618">
    <property type="term" value="F:hydroxypyruvate reductase [NAD(P)H] activity"/>
    <property type="evidence" value="ECO:0007669"/>
    <property type="project" value="TreeGrafter"/>
</dbReference>
<dbReference type="GO" id="GO:0005829">
    <property type="term" value="C:cytosol"/>
    <property type="evidence" value="ECO:0007669"/>
    <property type="project" value="TreeGrafter"/>
</dbReference>
<dbReference type="SUPFAM" id="SSF52283">
    <property type="entry name" value="Formate/glycerate dehydrogenase catalytic domain-like"/>
    <property type="match status" value="1"/>
</dbReference>
<dbReference type="AlphaFoldDB" id="A0A446CGF6"/>
<dbReference type="Pfam" id="PF02826">
    <property type="entry name" value="2-Hacid_dh_C"/>
    <property type="match status" value="1"/>
</dbReference>
<name>A0A446CGF6_9BURK</name>
<dbReference type="Pfam" id="PF00389">
    <property type="entry name" value="2-Hacid_dh"/>
    <property type="match status" value="1"/>
</dbReference>
<evidence type="ECO:0000313" key="8">
    <source>
        <dbReference type="Proteomes" id="UP000289184"/>
    </source>
</evidence>
<dbReference type="RefSeq" id="WP_129527968.1">
    <property type="nucleotide sequence ID" value="NZ_UFQB01000010.1"/>
</dbReference>
<dbReference type="EMBL" id="UFQB01000010">
    <property type="protein sequence ID" value="SSW66905.1"/>
    <property type="molecule type" value="Genomic_DNA"/>
</dbReference>
<keyword evidence="3" id="KW-0520">NAD</keyword>
<evidence type="ECO:0000256" key="4">
    <source>
        <dbReference type="RuleBase" id="RU003719"/>
    </source>
</evidence>
<dbReference type="OrthoDB" id="9805416at2"/>
<gene>
    <name evidence="7" type="ORF">AGI3411_02785</name>
</gene>
<dbReference type="GO" id="GO:0030267">
    <property type="term" value="F:glyoxylate reductase (NADPH) activity"/>
    <property type="evidence" value="ECO:0007669"/>
    <property type="project" value="TreeGrafter"/>
</dbReference>
<dbReference type="GO" id="GO:0051287">
    <property type="term" value="F:NAD binding"/>
    <property type="evidence" value="ECO:0007669"/>
    <property type="project" value="InterPro"/>
</dbReference>
<evidence type="ECO:0000313" key="7">
    <source>
        <dbReference type="EMBL" id="SSW66905.1"/>
    </source>
</evidence>
<keyword evidence="2 4" id="KW-0560">Oxidoreductase</keyword>
<evidence type="ECO:0000256" key="2">
    <source>
        <dbReference type="ARBA" id="ARBA00023002"/>
    </source>
</evidence>
<organism evidence="7 8">
    <name type="scientific">Achromobacter agilis</name>
    <dbReference type="NCBI Taxonomy" id="1353888"/>
    <lineage>
        <taxon>Bacteria</taxon>
        <taxon>Pseudomonadati</taxon>
        <taxon>Pseudomonadota</taxon>
        <taxon>Betaproteobacteria</taxon>
        <taxon>Burkholderiales</taxon>
        <taxon>Alcaligenaceae</taxon>
        <taxon>Achromobacter</taxon>
    </lineage>
</organism>
<evidence type="ECO:0000256" key="1">
    <source>
        <dbReference type="ARBA" id="ARBA00022857"/>
    </source>
</evidence>
<reference evidence="7 8" key="1">
    <citation type="submission" date="2018-07" db="EMBL/GenBank/DDBJ databases">
        <authorList>
            <person name="Peeters C."/>
        </authorList>
    </citation>
    <scope>NUCLEOTIDE SEQUENCE [LARGE SCALE GENOMIC DNA]</scope>
    <source>
        <strain evidence="7 8">LMG 3411</strain>
    </source>
</reference>
<dbReference type="InterPro" id="IPR006140">
    <property type="entry name" value="D-isomer_DH_NAD-bd"/>
</dbReference>
<keyword evidence="8" id="KW-1185">Reference proteome</keyword>
<dbReference type="EC" id="1.1.1.215" evidence="7"/>
<evidence type="ECO:0000256" key="3">
    <source>
        <dbReference type="ARBA" id="ARBA00023027"/>
    </source>
</evidence>
<dbReference type="PANTHER" id="PTHR10996">
    <property type="entry name" value="2-HYDROXYACID DEHYDROGENASE-RELATED"/>
    <property type="match status" value="1"/>
</dbReference>
<dbReference type="Proteomes" id="UP000289184">
    <property type="component" value="Unassembled WGS sequence"/>
</dbReference>
<dbReference type="InterPro" id="IPR006139">
    <property type="entry name" value="D-isomer_2_OHA_DH_cat_dom"/>
</dbReference>
<sequence length="321" mass="33457">MTIPLLILIESVQDYLPVFETRGFRPIYAPTDESRARAIRDHADEIRIVLTRGATGLYANEIAALPKLEMICSLGVGYENIDLAAAAARGIVVTNGPGANAVAVADHAMALLLGAARRLPQADAWVRQGHWSGFMGPQITGKRLGILGLGTIGLEIAKRGANGFGMQIGYYNRRARPETGYRYFDNPRALAAESDFLVVATPGGAATRHLVDADVLQALGPGGYLINIARGSVVDTAALISALAANRIAGAGLDVVDGEPAVPDALKRLDNVVLTPHSAGRSPEAVDATVMLFLDNASAHFAGKPVLTPVAAAGAARLAAG</sequence>
<dbReference type="FunFam" id="3.40.50.720:FF:000213">
    <property type="entry name" value="Putative 2-hydroxyacid dehydrogenase"/>
    <property type="match status" value="1"/>
</dbReference>
<dbReference type="InterPro" id="IPR050223">
    <property type="entry name" value="D-isomer_2-hydroxyacid_DH"/>
</dbReference>
<dbReference type="CDD" id="cd12156">
    <property type="entry name" value="HPPR"/>
    <property type="match status" value="1"/>
</dbReference>
<proteinExistence type="inferred from homology"/>
<protein>
    <submittedName>
        <fullName evidence="7">2-ketogluconate reductase</fullName>
        <ecNumber evidence="7">1.1.1.215</ecNumber>
    </submittedName>
</protein>
<feature type="domain" description="D-isomer specific 2-hydroxyacid dehydrogenase NAD-binding" evidence="6">
    <location>
        <begin position="109"/>
        <end position="279"/>
    </location>
</feature>
<dbReference type="SUPFAM" id="SSF51735">
    <property type="entry name" value="NAD(P)-binding Rossmann-fold domains"/>
    <property type="match status" value="1"/>
</dbReference>
<dbReference type="InterPro" id="IPR036291">
    <property type="entry name" value="NAD(P)-bd_dom_sf"/>
</dbReference>
<evidence type="ECO:0000259" key="6">
    <source>
        <dbReference type="Pfam" id="PF02826"/>
    </source>
</evidence>
<comment type="similarity">
    <text evidence="4">Belongs to the D-isomer specific 2-hydroxyacid dehydrogenase family.</text>
</comment>
<dbReference type="Gene3D" id="3.40.50.720">
    <property type="entry name" value="NAD(P)-binding Rossmann-like Domain"/>
    <property type="match status" value="2"/>
</dbReference>